<dbReference type="KEGG" id="lua:D4A81_11525"/>
<dbReference type="SUPFAM" id="SSF51182">
    <property type="entry name" value="RmlC-like cupins"/>
    <property type="match status" value="1"/>
</dbReference>
<dbReference type="InterPro" id="IPR011051">
    <property type="entry name" value="RmlC_Cupin_sf"/>
</dbReference>
<dbReference type="PANTHER" id="PTHR43280">
    <property type="entry name" value="ARAC-FAMILY TRANSCRIPTIONAL REGULATOR"/>
    <property type="match status" value="1"/>
</dbReference>
<dbReference type="Pfam" id="PF12833">
    <property type="entry name" value="HTH_18"/>
    <property type="match status" value="1"/>
</dbReference>
<dbReference type="InterPro" id="IPR018062">
    <property type="entry name" value="HTH_AraC-typ_CS"/>
</dbReference>
<protein>
    <submittedName>
        <fullName evidence="1">AraC family transcriptional regulator</fullName>
    </submittedName>
</protein>
<dbReference type="GO" id="GO:0003700">
    <property type="term" value="F:DNA-binding transcription factor activity"/>
    <property type="evidence" value="ECO:0007669"/>
    <property type="project" value="InterPro"/>
</dbReference>
<organism evidence="1 2">
    <name type="scientific">Lachnoanaerobaculum umeaense</name>
    <dbReference type="NCBI Taxonomy" id="617123"/>
    <lineage>
        <taxon>Bacteria</taxon>
        <taxon>Bacillati</taxon>
        <taxon>Bacillota</taxon>
        <taxon>Clostridia</taxon>
        <taxon>Lachnospirales</taxon>
        <taxon>Lachnospiraceae</taxon>
        <taxon>Lachnoanaerobaculum</taxon>
    </lineage>
</organism>
<dbReference type="RefSeq" id="WP_111524283.1">
    <property type="nucleotide sequence ID" value="NZ_CP032364.1"/>
</dbReference>
<dbReference type="Proteomes" id="UP000265562">
    <property type="component" value="Chromosome"/>
</dbReference>
<dbReference type="InterPro" id="IPR003313">
    <property type="entry name" value="AraC-bd"/>
</dbReference>
<evidence type="ECO:0000313" key="1">
    <source>
        <dbReference type="EMBL" id="AYB00492.1"/>
    </source>
</evidence>
<evidence type="ECO:0000313" key="2">
    <source>
        <dbReference type="Proteomes" id="UP000265562"/>
    </source>
</evidence>
<dbReference type="SUPFAM" id="SSF46689">
    <property type="entry name" value="Homeodomain-like"/>
    <property type="match status" value="2"/>
</dbReference>
<dbReference type="Gene3D" id="2.60.120.10">
    <property type="entry name" value="Jelly Rolls"/>
    <property type="match status" value="1"/>
</dbReference>
<proteinExistence type="predicted"/>
<dbReference type="PROSITE" id="PS00041">
    <property type="entry name" value="HTH_ARAC_FAMILY_1"/>
    <property type="match status" value="1"/>
</dbReference>
<reference evidence="1 2" key="1">
    <citation type="submission" date="2018-09" db="EMBL/GenBank/DDBJ databases">
        <title>Genome sequencing of Lachnoanaerobaculum umeaense DSM 23576.</title>
        <authorList>
            <person name="Kook J.-K."/>
            <person name="Park S.-N."/>
            <person name="Lim Y.K."/>
        </authorList>
    </citation>
    <scope>NUCLEOTIDE SEQUENCE [LARGE SCALE GENOMIC DNA]</scope>
    <source>
        <strain evidence="2">DSM 23576 \ CCUG 58757</strain>
    </source>
</reference>
<accession>A0A385Q273</accession>
<keyword evidence="2" id="KW-1185">Reference proteome</keyword>
<sequence length="293" mass="34087">MIEILEGTHEIIDFKSPLGIRLFNNGEYEDYPEHWHTAIEIIMPIKNGYQVFIGNNKFHLNEGDIFIINSGVLHSLKAPNTGERIILQFSDYILYSIKGMETLLTLLPEYIFISENNDEDRIYSFIKKHMDAIAVEYDQQKSFFEASIYACIIEIFVYLGRNAIWGRTITKMPVYNNPSKKKEYMETIMTACNYINENFTKAISLDDAADITGFSKFHFSRIFKQCMNMTFYEYLNNKRVSKAEELLAKSEYTVLDIALSSGFSSLSAFNRTFKSLKNCSPSEYRKKEDSRKF</sequence>
<name>A0A385Q273_9FIRM</name>
<dbReference type="AlphaFoldDB" id="A0A385Q273"/>
<dbReference type="PROSITE" id="PS01124">
    <property type="entry name" value="HTH_ARAC_FAMILY_2"/>
    <property type="match status" value="1"/>
</dbReference>
<dbReference type="Gene3D" id="1.10.10.60">
    <property type="entry name" value="Homeodomain-like"/>
    <property type="match status" value="2"/>
</dbReference>
<dbReference type="InterPro" id="IPR009057">
    <property type="entry name" value="Homeodomain-like_sf"/>
</dbReference>
<dbReference type="InterPro" id="IPR020449">
    <property type="entry name" value="Tscrpt_reg_AraC-type_HTH"/>
</dbReference>
<dbReference type="GO" id="GO:0043565">
    <property type="term" value="F:sequence-specific DNA binding"/>
    <property type="evidence" value="ECO:0007669"/>
    <property type="project" value="InterPro"/>
</dbReference>
<gene>
    <name evidence="1" type="ORF">D4A81_11525</name>
</gene>
<dbReference type="InterPro" id="IPR018060">
    <property type="entry name" value="HTH_AraC"/>
</dbReference>
<dbReference type="InterPro" id="IPR014710">
    <property type="entry name" value="RmlC-like_jellyroll"/>
</dbReference>
<dbReference type="Pfam" id="PF02311">
    <property type="entry name" value="AraC_binding"/>
    <property type="match status" value="1"/>
</dbReference>
<dbReference type="PANTHER" id="PTHR43280:SF28">
    <property type="entry name" value="HTH-TYPE TRANSCRIPTIONAL ACTIVATOR RHAS"/>
    <property type="match status" value="1"/>
</dbReference>
<dbReference type="OrthoDB" id="9799319at2"/>
<dbReference type="EMBL" id="CP032364">
    <property type="protein sequence ID" value="AYB00492.1"/>
    <property type="molecule type" value="Genomic_DNA"/>
</dbReference>
<dbReference type="SMART" id="SM00342">
    <property type="entry name" value="HTH_ARAC"/>
    <property type="match status" value="1"/>
</dbReference>
<dbReference type="PRINTS" id="PR00032">
    <property type="entry name" value="HTHARAC"/>
</dbReference>